<organism evidence="2 3">
    <name type="scientific">Aromia moschata</name>
    <dbReference type="NCBI Taxonomy" id="1265417"/>
    <lineage>
        <taxon>Eukaryota</taxon>
        <taxon>Metazoa</taxon>
        <taxon>Ecdysozoa</taxon>
        <taxon>Arthropoda</taxon>
        <taxon>Hexapoda</taxon>
        <taxon>Insecta</taxon>
        <taxon>Pterygota</taxon>
        <taxon>Neoptera</taxon>
        <taxon>Endopterygota</taxon>
        <taxon>Coleoptera</taxon>
        <taxon>Polyphaga</taxon>
        <taxon>Cucujiformia</taxon>
        <taxon>Chrysomeloidea</taxon>
        <taxon>Cerambycidae</taxon>
        <taxon>Cerambycinae</taxon>
        <taxon>Callichromatini</taxon>
        <taxon>Aromia</taxon>
    </lineage>
</organism>
<name>A0AAV8XX77_9CUCU</name>
<evidence type="ECO:0000256" key="1">
    <source>
        <dbReference type="SAM" id="MobiDB-lite"/>
    </source>
</evidence>
<feature type="compositionally biased region" description="Polar residues" evidence="1">
    <location>
        <begin position="45"/>
        <end position="55"/>
    </location>
</feature>
<dbReference type="AlphaFoldDB" id="A0AAV8XX77"/>
<evidence type="ECO:0000313" key="3">
    <source>
        <dbReference type="Proteomes" id="UP001162162"/>
    </source>
</evidence>
<protein>
    <submittedName>
        <fullName evidence="2">Uncharacterized protein</fullName>
    </submittedName>
</protein>
<feature type="compositionally biased region" description="Basic and acidic residues" evidence="1">
    <location>
        <begin position="58"/>
        <end position="81"/>
    </location>
</feature>
<feature type="region of interest" description="Disordered" evidence="1">
    <location>
        <begin position="44"/>
        <end position="81"/>
    </location>
</feature>
<dbReference type="EMBL" id="JAPWTK010000277">
    <property type="protein sequence ID" value="KAJ8943768.1"/>
    <property type="molecule type" value="Genomic_DNA"/>
</dbReference>
<sequence length="81" mass="8794">MYDAVQNNPEAIANGSSALYEIPAEVAKTKVDTFIEPPSAVIAPSSVTHRSSPQVQVRHRELDPATQDTGKDTQKLVEEDC</sequence>
<dbReference type="Proteomes" id="UP001162162">
    <property type="component" value="Unassembled WGS sequence"/>
</dbReference>
<reference evidence="2" key="1">
    <citation type="journal article" date="2023" name="Insect Mol. Biol.">
        <title>Genome sequencing provides insights into the evolution of gene families encoding plant cell wall-degrading enzymes in longhorned beetles.</title>
        <authorList>
            <person name="Shin N.R."/>
            <person name="Okamura Y."/>
            <person name="Kirsch R."/>
            <person name="Pauchet Y."/>
        </authorList>
    </citation>
    <scope>NUCLEOTIDE SEQUENCE</scope>
    <source>
        <strain evidence="2">AMC_N1</strain>
    </source>
</reference>
<keyword evidence="3" id="KW-1185">Reference proteome</keyword>
<accession>A0AAV8XX77</accession>
<comment type="caution">
    <text evidence="2">The sequence shown here is derived from an EMBL/GenBank/DDBJ whole genome shotgun (WGS) entry which is preliminary data.</text>
</comment>
<gene>
    <name evidence="2" type="ORF">NQ318_011980</name>
</gene>
<proteinExistence type="predicted"/>
<evidence type="ECO:0000313" key="2">
    <source>
        <dbReference type="EMBL" id="KAJ8943768.1"/>
    </source>
</evidence>